<feature type="compositionally biased region" description="Low complexity" evidence="5">
    <location>
        <begin position="260"/>
        <end position="270"/>
    </location>
</feature>
<dbReference type="WBParaSite" id="PSAMB.scaffold2440size23222.g17744.t2">
    <property type="protein sequence ID" value="PSAMB.scaffold2440size23222.g17744.t2"/>
    <property type="gene ID" value="PSAMB.scaffold2440size23222.g17744"/>
</dbReference>
<evidence type="ECO:0000256" key="3">
    <source>
        <dbReference type="ARBA" id="ARBA00022490"/>
    </source>
</evidence>
<keyword evidence="4" id="KW-0597">Phosphoprotein</keyword>
<dbReference type="InterPro" id="IPR019376">
    <property type="entry name" value="Myeloid_leukemia_factor"/>
</dbReference>
<keyword evidence="6" id="KW-1185">Reference proteome</keyword>
<comment type="subcellular location">
    <subcellularLocation>
        <location evidence="1">Cytoplasm</location>
    </subcellularLocation>
</comment>
<evidence type="ECO:0000256" key="4">
    <source>
        <dbReference type="ARBA" id="ARBA00022553"/>
    </source>
</evidence>
<dbReference type="Proteomes" id="UP000887566">
    <property type="component" value="Unplaced"/>
</dbReference>
<evidence type="ECO:0000256" key="1">
    <source>
        <dbReference type="ARBA" id="ARBA00004496"/>
    </source>
</evidence>
<dbReference type="PANTHER" id="PTHR13105">
    <property type="entry name" value="MYELOID LEUKEMIA FACTOR"/>
    <property type="match status" value="1"/>
</dbReference>
<organism evidence="6 7">
    <name type="scientific">Plectus sambesii</name>
    <dbReference type="NCBI Taxonomy" id="2011161"/>
    <lineage>
        <taxon>Eukaryota</taxon>
        <taxon>Metazoa</taxon>
        <taxon>Ecdysozoa</taxon>
        <taxon>Nematoda</taxon>
        <taxon>Chromadorea</taxon>
        <taxon>Plectida</taxon>
        <taxon>Plectina</taxon>
        <taxon>Plectoidea</taxon>
        <taxon>Plectidae</taxon>
        <taxon>Plectus</taxon>
    </lineage>
</organism>
<feature type="compositionally biased region" description="Basic and acidic residues" evidence="5">
    <location>
        <begin position="216"/>
        <end position="226"/>
    </location>
</feature>
<dbReference type="AlphaFoldDB" id="A0A914VS64"/>
<dbReference type="Pfam" id="PF10248">
    <property type="entry name" value="Mlf1IP"/>
    <property type="match status" value="1"/>
</dbReference>
<sequence length="302" mass="33138">MSFFGGDPFGFNDPLFGNMQRQMQRQMQEMDRMMMDPFGLGGMGGFGGFGGMGALGGMGGGSGGRNAPRQQMIEDGSNRQVARQNEGFGGMMSPFGFGGGLLGGGLFGGLMQQMDNMQQQALQDPNGHVYSQSTVITFDGTGNQPRYYESTNSVRKAGDVKEVRKTERNSATGEERMTIGHTIGDKTHVIEKKRGRDGRIKEEQRFVNLDQAEAEQFDREFGDRAKRNTGPNRDRHRPTHRPSAIQNAPIITLPDEDEPSTTSTAAESSTRNGPIITEISDDEAEHVMPKRRKGLLGKIFYA</sequence>
<dbReference type="GO" id="GO:0005737">
    <property type="term" value="C:cytoplasm"/>
    <property type="evidence" value="ECO:0007669"/>
    <property type="project" value="UniProtKB-SubCell"/>
</dbReference>
<protein>
    <submittedName>
        <fullName evidence="7">Myeloid leukemia factor</fullName>
    </submittedName>
</protein>
<accession>A0A914VS64</accession>
<proteinExistence type="inferred from homology"/>
<feature type="region of interest" description="Disordered" evidence="5">
    <location>
        <begin position="216"/>
        <end position="286"/>
    </location>
</feature>
<name>A0A914VS64_9BILA</name>
<evidence type="ECO:0000256" key="2">
    <source>
        <dbReference type="ARBA" id="ARBA00008332"/>
    </source>
</evidence>
<evidence type="ECO:0000313" key="7">
    <source>
        <dbReference type="WBParaSite" id="PSAMB.scaffold2440size23222.g17744.t2"/>
    </source>
</evidence>
<keyword evidence="3" id="KW-0963">Cytoplasm</keyword>
<evidence type="ECO:0000313" key="6">
    <source>
        <dbReference type="Proteomes" id="UP000887566"/>
    </source>
</evidence>
<comment type="similarity">
    <text evidence="2">Belongs to the MLF family.</text>
</comment>
<evidence type="ECO:0000256" key="5">
    <source>
        <dbReference type="SAM" id="MobiDB-lite"/>
    </source>
</evidence>
<reference evidence="7" key="1">
    <citation type="submission" date="2022-11" db="UniProtKB">
        <authorList>
            <consortium name="WormBaseParasite"/>
        </authorList>
    </citation>
    <scope>IDENTIFICATION</scope>
</reference>